<comment type="caution">
    <text evidence="3">The sequence shown here is derived from an EMBL/GenBank/DDBJ whole genome shotgun (WGS) entry which is preliminary data.</text>
</comment>
<organism evidence="3 4">
    <name type="scientific">Imhoffiella purpurea</name>
    <dbReference type="NCBI Taxonomy" id="1249627"/>
    <lineage>
        <taxon>Bacteria</taxon>
        <taxon>Pseudomonadati</taxon>
        <taxon>Pseudomonadota</taxon>
        <taxon>Gammaproteobacteria</taxon>
        <taxon>Chromatiales</taxon>
        <taxon>Chromatiaceae</taxon>
        <taxon>Imhoffiella</taxon>
    </lineage>
</organism>
<dbReference type="STRING" id="1249627.D779_1449"/>
<dbReference type="InterPro" id="IPR050768">
    <property type="entry name" value="UPF0353/GerABKA_families"/>
</dbReference>
<proteinExistence type="predicted"/>
<dbReference type="OrthoDB" id="6206554at2"/>
<dbReference type="AlphaFoldDB" id="W9V731"/>
<dbReference type="eggNOG" id="COG2304">
    <property type="taxonomic scope" value="Bacteria"/>
</dbReference>
<dbReference type="EMBL" id="AONC01000027">
    <property type="protein sequence ID" value="EXJ15353.1"/>
    <property type="molecule type" value="Genomic_DNA"/>
</dbReference>
<dbReference type="InterPro" id="IPR002035">
    <property type="entry name" value="VWF_A"/>
</dbReference>
<dbReference type="PATRIC" id="fig|1249627.3.peg.1898"/>
<accession>W9V731</accession>
<protein>
    <submittedName>
        <fullName evidence="3">BatA protein</fullName>
    </submittedName>
</protein>
<keyword evidence="1" id="KW-0472">Membrane</keyword>
<dbReference type="SUPFAM" id="SSF53300">
    <property type="entry name" value="vWA-like"/>
    <property type="match status" value="1"/>
</dbReference>
<keyword evidence="1" id="KW-1133">Transmembrane helix</keyword>
<keyword evidence="1" id="KW-0812">Transmembrane</keyword>
<keyword evidence="4" id="KW-1185">Reference proteome</keyword>
<sequence>MIQLDWPWVLAALPLPLLARFLPRAPQDSGAALRLPFYRRLALETAQRPGRPSPWTIGIAALAWALLVLAAARPQWVGEPIGLPIAGRDLMLAVDISGSMEQDDYEVNGRAVSRLAAVQAVAARFIERRAEDRLGLILFGSQAYLQTPMTFDAETVATMLREAVVGLAGRETAIGDAIALAVKRLRDQPEGNRVLVLLTDGENTAGVLDPVAAAKLAAQAGVRIYTIGIGGGDIGIRTPFGMRLVRQGSDFDPATLKEVAKIGGGRFFAATNREQLESIYAELDRLEPNQRDERTYRPQRALFVWPAALALMLAAGLAMNAVVRRA</sequence>
<feature type="domain" description="VWFA" evidence="2">
    <location>
        <begin position="89"/>
        <end position="283"/>
    </location>
</feature>
<evidence type="ECO:0000313" key="4">
    <source>
        <dbReference type="Proteomes" id="UP000019460"/>
    </source>
</evidence>
<reference evidence="3 4" key="1">
    <citation type="submission" date="2012-11" db="EMBL/GenBank/DDBJ databases">
        <title>Genome assembly of Thiorhodococcus sp. AK35.</title>
        <authorList>
            <person name="Nupur N."/>
            <person name="Khatri I."/>
            <person name="Subramanian S."/>
            <person name="Pinnaka A."/>
        </authorList>
    </citation>
    <scope>NUCLEOTIDE SEQUENCE [LARGE SCALE GENOMIC DNA]</scope>
    <source>
        <strain evidence="3 4">AK35</strain>
    </source>
</reference>
<dbReference type="InterPro" id="IPR036465">
    <property type="entry name" value="vWFA_dom_sf"/>
</dbReference>
<dbReference type="Pfam" id="PF00092">
    <property type="entry name" value="VWA"/>
    <property type="match status" value="1"/>
</dbReference>
<dbReference type="SMART" id="SM00327">
    <property type="entry name" value="VWA"/>
    <property type="match status" value="1"/>
</dbReference>
<feature type="transmembrane region" description="Helical" evidence="1">
    <location>
        <begin position="301"/>
        <end position="323"/>
    </location>
</feature>
<gene>
    <name evidence="3" type="ORF">D779_1449</name>
</gene>
<dbReference type="PANTHER" id="PTHR22550:SF18">
    <property type="entry name" value="VWFA DOMAIN-CONTAINING PROTEIN"/>
    <property type="match status" value="1"/>
</dbReference>
<evidence type="ECO:0000259" key="2">
    <source>
        <dbReference type="PROSITE" id="PS50234"/>
    </source>
</evidence>
<dbReference type="RefSeq" id="WP_043752966.1">
    <property type="nucleotide sequence ID" value="NZ_AONC01000027.1"/>
</dbReference>
<dbReference type="Gene3D" id="3.40.50.410">
    <property type="entry name" value="von Willebrand factor, type A domain"/>
    <property type="match status" value="1"/>
</dbReference>
<dbReference type="PANTHER" id="PTHR22550">
    <property type="entry name" value="SPORE GERMINATION PROTEIN"/>
    <property type="match status" value="1"/>
</dbReference>
<evidence type="ECO:0000256" key="1">
    <source>
        <dbReference type="SAM" id="Phobius"/>
    </source>
</evidence>
<dbReference type="PROSITE" id="PS50234">
    <property type="entry name" value="VWFA"/>
    <property type="match status" value="1"/>
</dbReference>
<evidence type="ECO:0000313" key="3">
    <source>
        <dbReference type="EMBL" id="EXJ15353.1"/>
    </source>
</evidence>
<dbReference type="Proteomes" id="UP000019460">
    <property type="component" value="Unassembled WGS sequence"/>
</dbReference>
<name>W9V731_9GAMM</name>